<dbReference type="GO" id="GO:0022857">
    <property type="term" value="F:transmembrane transporter activity"/>
    <property type="evidence" value="ECO:0007669"/>
    <property type="project" value="InterPro"/>
</dbReference>
<feature type="transmembrane region" description="Helical" evidence="8">
    <location>
        <begin position="74"/>
        <end position="94"/>
    </location>
</feature>
<evidence type="ECO:0000256" key="1">
    <source>
        <dbReference type="ARBA" id="ARBA00004141"/>
    </source>
</evidence>
<dbReference type="AlphaFoldDB" id="A0A1T5K025"/>
<name>A0A1T5K025_9FIRM</name>
<keyword evidence="3" id="KW-0813">Transport</keyword>
<evidence type="ECO:0000256" key="6">
    <source>
        <dbReference type="ARBA" id="ARBA00023136"/>
    </source>
</evidence>
<dbReference type="PROSITE" id="PS50283">
    <property type="entry name" value="NA_SOLUT_SYMP_3"/>
    <property type="match status" value="1"/>
</dbReference>
<evidence type="ECO:0000256" key="7">
    <source>
        <dbReference type="RuleBase" id="RU362091"/>
    </source>
</evidence>
<gene>
    <name evidence="9" type="ORF">SAMN02194393_01518</name>
</gene>
<keyword evidence="10" id="KW-1185">Reference proteome</keyword>
<feature type="transmembrane region" description="Helical" evidence="8">
    <location>
        <begin position="46"/>
        <end position="68"/>
    </location>
</feature>
<feature type="transmembrane region" description="Helical" evidence="8">
    <location>
        <begin position="259"/>
        <end position="281"/>
    </location>
</feature>
<dbReference type="EMBL" id="FUZT01000003">
    <property type="protein sequence ID" value="SKC57152.1"/>
    <property type="molecule type" value="Genomic_DNA"/>
</dbReference>
<dbReference type="Gene3D" id="1.20.1730.10">
    <property type="entry name" value="Sodium/glucose cotransporter"/>
    <property type="match status" value="1"/>
</dbReference>
<dbReference type="InterPro" id="IPR050277">
    <property type="entry name" value="Sodium:Solute_Symporter"/>
</dbReference>
<dbReference type="STRING" id="36842.SAMN02194393_01518"/>
<evidence type="ECO:0000256" key="4">
    <source>
        <dbReference type="ARBA" id="ARBA00022692"/>
    </source>
</evidence>
<dbReference type="Proteomes" id="UP000190285">
    <property type="component" value="Unassembled WGS sequence"/>
</dbReference>
<dbReference type="OrthoDB" id="9781232at2"/>
<accession>A0A1T5K025</accession>
<dbReference type="CDD" id="cd10322">
    <property type="entry name" value="SLC5sbd"/>
    <property type="match status" value="1"/>
</dbReference>
<keyword evidence="6 8" id="KW-0472">Membrane</keyword>
<comment type="similarity">
    <text evidence="2 7">Belongs to the sodium:solute symporter (SSF) (TC 2.A.21) family.</text>
</comment>
<organism evidence="9 10">
    <name type="scientific">Maledivibacter halophilus</name>
    <dbReference type="NCBI Taxonomy" id="36842"/>
    <lineage>
        <taxon>Bacteria</taxon>
        <taxon>Bacillati</taxon>
        <taxon>Bacillota</taxon>
        <taxon>Clostridia</taxon>
        <taxon>Peptostreptococcales</taxon>
        <taxon>Caminicellaceae</taxon>
        <taxon>Maledivibacter</taxon>
    </lineage>
</organism>
<proteinExistence type="inferred from homology"/>
<dbReference type="InterPro" id="IPR038377">
    <property type="entry name" value="Na/Glc_symporter_sf"/>
</dbReference>
<feature type="transmembrane region" description="Helical" evidence="8">
    <location>
        <begin position="115"/>
        <end position="134"/>
    </location>
</feature>
<feature type="transmembrane region" description="Helical" evidence="8">
    <location>
        <begin position="140"/>
        <end position="171"/>
    </location>
</feature>
<feature type="transmembrane region" description="Helical" evidence="8">
    <location>
        <begin position="305"/>
        <end position="333"/>
    </location>
</feature>
<evidence type="ECO:0000256" key="5">
    <source>
        <dbReference type="ARBA" id="ARBA00022989"/>
    </source>
</evidence>
<evidence type="ECO:0000256" key="8">
    <source>
        <dbReference type="SAM" id="Phobius"/>
    </source>
</evidence>
<keyword evidence="5 8" id="KW-1133">Transmembrane helix</keyword>
<feature type="transmembrane region" description="Helical" evidence="8">
    <location>
        <begin position="437"/>
        <end position="456"/>
    </location>
</feature>
<reference evidence="9 10" key="1">
    <citation type="submission" date="2017-02" db="EMBL/GenBank/DDBJ databases">
        <authorList>
            <person name="Peterson S.W."/>
        </authorList>
    </citation>
    <scope>NUCLEOTIDE SEQUENCE [LARGE SCALE GENOMIC DNA]</scope>
    <source>
        <strain evidence="9 10">M1</strain>
    </source>
</reference>
<keyword evidence="4 8" id="KW-0812">Transmembrane</keyword>
<dbReference type="InterPro" id="IPR001734">
    <property type="entry name" value="Na/solute_symporter"/>
</dbReference>
<evidence type="ECO:0000256" key="3">
    <source>
        <dbReference type="ARBA" id="ARBA00022448"/>
    </source>
</evidence>
<sequence>MITPFHYIGTFITIFIVSYLGFASTKKVKSSQDFVVGSRKLSSSKVAGSIIATIVGGASTIGTAQLAFEQGINAMWFTLGSSLACLFLGIFLAVPLRRAQVDTVSQLLSMSYGEYAGVAASIITSLAIFIHITGQVLSSIAILTSLFNVTIIVGAIITIALIISYIFFGGFLGTSVVGIMKTILLYLTLGISGILTLKYFGGVRGFTASFPRDPWFNLFSNGIGAGLGQGFSMVVGVASTQTYLQAMFAGRTEKESRKGAFISALLIPPIGLICTLIGMYMRTVNPGLVPKEALPAFILSYLNPWIGGVIIAALIISVIGTGAGLTLGVSTMVNRDIYLRFINPKAGDESQLKILRLSVFVVSALALLMVYINADSLILKWGFLSMALRGTTIFIPLIGAIFFKGRVKRKAGLLAIISAPILTIGWEIFGISSIDSLYIGLLSSFFIILIFSLSSMEVRRKVESHR</sequence>
<feature type="transmembrane region" description="Helical" evidence="8">
    <location>
        <begin position="378"/>
        <end position="403"/>
    </location>
</feature>
<feature type="transmembrane region" description="Helical" evidence="8">
    <location>
        <begin position="183"/>
        <end position="203"/>
    </location>
</feature>
<comment type="subcellular location">
    <subcellularLocation>
        <location evidence="1">Membrane</location>
        <topology evidence="1">Multi-pass membrane protein</topology>
    </subcellularLocation>
</comment>
<dbReference type="PANTHER" id="PTHR48086">
    <property type="entry name" value="SODIUM/PROLINE SYMPORTER-RELATED"/>
    <property type="match status" value="1"/>
</dbReference>
<evidence type="ECO:0000313" key="9">
    <source>
        <dbReference type="EMBL" id="SKC57152.1"/>
    </source>
</evidence>
<protein>
    <submittedName>
        <fullName evidence="9">Solute:Na+ symporter, SSS family</fullName>
    </submittedName>
</protein>
<evidence type="ECO:0000313" key="10">
    <source>
        <dbReference type="Proteomes" id="UP000190285"/>
    </source>
</evidence>
<dbReference type="RefSeq" id="WP_079490577.1">
    <property type="nucleotide sequence ID" value="NZ_FUZT01000003.1"/>
</dbReference>
<feature type="transmembrane region" description="Helical" evidence="8">
    <location>
        <begin position="412"/>
        <end position="431"/>
    </location>
</feature>
<feature type="transmembrane region" description="Helical" evidence="8">
    <location>
        <begin position="354"/>
        <end position="372"/>
    </location>
</feature>
<dbReference type="GO" id="GO:0005886">
    <property type="term" value="C:plasma membrane"/>
    <property type="evidence" value="ECO:0007669"/>
    <property type="project" value="TreeGrafter"/>
</dbReference>
<evidence type="ECO:0000256" key="2">
    <source>
        <dbReference type="ARBA" id="ARBA00006434"/>
    </source>
</evidence>
<feature type="transmembrane region" description="Helical" evidence="8">
    <location>
        <begin position="6"/>
        <end position="25"/>
    </location>
</feature>
<dbReference type="PANTHER" id="PTHR48086:SF7">
    <property type="entry name" value="SODIUM-SOLUTE SYMPORTER-RELATED"/>
    <property type="match status" value="1"/>
</dbReference>
<dbReference type="Pfam" id="PF00474">
    <property type="entry name" value="SSF"/>
    <property type="match status" value="1"/>
</dbReference>
<feature type="transmembrane region" description="Helical" evidence="8">
    <location>
        <begin position="215"/>
        <end position="238"/>
    </location>
</feature>